<gene>
    <name evidence="2" type="ORF">M404DRAFT_248502</name>
</gene>
<organism evidence="2 3">
    <name type="scientific">Pisolithus tinctorius Marx 270</name>
    <dbReference type="NCBI Taxonomy" id="870435"/>
    <lineage>
        <taxon>Eukaryota</taxon>
        <taxon>Fungi</taxon>
        <taxon>Dikarya</taxon>
        <taxon>Basidiomycota</taxon>
        <taxon>Agaricomycotina</taxon>
        <taxon>Agaricomycetes</taxon>
        <taxon>Agaricomycetidae</taxon>
        <taxon>Boletales</taxon>
        <taxon>Sclerodermatineae</taxon>
        <taxon>Pisolithaceae</taxon>
        <taxon>Pisolithus</taxon>
    </lineage>
</organism>
<feature type="transmembrane region" description="Helical" evidence="1">
    <location>
        <begin position="28"/>
        <end position="49"/>
    </location>
</feature>
<reference evidence="3" key="2">
    <citation type="submission" date="2015-01" db="EMBL/GenBank/DDBJ databases">
        <title>Evolutionary Origins and Diversification of the Mycorrhizal Mutualists.</title>
        <authorList>
            <consortium name="DOE Joint Genome Institute"/>
            <consortium name="Mycorrhizal Genomics Consortium"/>
            <person name="Kohler A."/>
            <person name="Kuo A."/>
            <person name="Nagy L.G."/>
            <person name="Floudas D."/>
            <person name="Copeland A."/>
            <person name="Barry K.W."/>
            <person name="Cichocki N."/>
            <person name="Veneault-Fourrey C."/>
            <person name="LaButti K."/>
            <person name="Lindquist E.A."/>
            <person name="Lipzen A."/>
            <person name="Lundell T."/>
            <person name="Morin E."/>
            <person name="Murat C."/>
            <person name="Riley R."/>
            <person name="Ohm R."/>
            <person name="Sun H."/>
            <person name="Tunlid A."/>
            <person name="Henrissat B."/>
            <person name="Grigoriev I.V."/>
            <person name="Hibbett D.S."/>
            <person name="Martin F."/>
        </authorList>
    </citation>
    <scope>NUCLEOTIDE SEQUENCE [LARGE SCALE GENOMIC DNA]</scope>
    <source>
        <strain evidence="3">Marx 270</strain>
    </source>
</reference>
<keyword evidence="1" id="KW-0812">Transmembrane</keyword>
<reference evidence="2 3" key="1">
    <citation type="submission" date="2014-04" db="EMBL/GenBank/DDBJ databases">
        <authorList>
            <consortium name="DOE Joint Genome Institute"/>
            <person name="Kuo A."/>
            <person name="Kohler A."/>
            <person name="Costa M.D."/>
            <person name="Nagy L.G."/>
            <person name="Floudas D."/>
            <person name="Copeland A."/>
            <person name="Barry K.W."/>
            <person name="Cichocki N."/>
            <person name="Veneault-Fourrey C."/>
            <person name="LaButti K."/>
            <person name="Lindquist E.A."/>
            <person name="Lipzen A."/>
            <person name="Lundell T."/>
            <person name="Morin E."/>
            <person name="Murat C."/>
            <person name="Sun H."/>
            <person name="Tunlid A."/>
            <person name="Henrissat B."/>
            <person name="Grigoriev I.V."/>
            <person name="Hibbett D.S."/>
            <person name="Martin F."/>
            <person name="Nordberg H.P."/>
            <person name="Cantor M.N."/>
            <person name="Hua S.X."/>
        </authorList>
    </citation>
    <scope>NUCLEOTIDE SEQUENCE [LARGE SCALE GENOMIC DNA]</scope>
    <source>
        <strain evidence="2 3">Marx 270</strain>
    </source>
</reference>
<accession>A0A0C3JF64</accession>
<dbReference type="Proteomes" id="UP000054217">
    <property type="component" value="Unassembled WGS sequence"/>
</dbReference>
<proteinExistence type="predicted"/>
<evidence type="ECO:0000256" key="1">
    <source>
        <dbReference type="SAM" id="Phobius"/>
    </source>
</evidence>
<dbReference type="InParanoid" id="A0A0C3JF64"/>
<name>A0A0C3JF64_PISTI</name>
<dbReference type="EMBL" id="KN832050">
    <property type="protein sequence ID" value="KIN96241.1"/>
    <property type="molecule type" value="Genomic_DNA"/>
</dbReference>
<sequence length="77" mass="8523">MACIPALITPTVQVISKYLLSLPLNNSLYSYTCIAYINTILYLPGFVLLTDHSGSMYTVLPSCSVVEPSNCRSNNYR</sequence>
<protein>
    <submittedName>
        <fullName evidence="2">Uncharacterized protein</fullName>
    </submittedName>
</protein>
<evidence type="ECO:0000313" key="2">
    <source>
        <dbReference type="EMBL" id="KIN96241.1"/>
    </source>
</evidence>
<keyword evidence="1" id="KW-0472">Membrane</keyword>
<dbReference type="AlphaFoldDB" id="A0A0C3JF64"/>
<dbReference type="HOGENOM" id="CLU_2639052_0_0_1"/>
<evidence type="ECO:0000313" key="3">
    <source>
        <dbReference type="Proteomes" id="UP000054217"/>
    </source>
</evidence>
<keyword evidence="1" id="KW-1133">Transmembrane helix</keyword>
<keyword evidence="3" id="KW-1185">Reference proteome</keyword>